<protein>
    <submittedName>
        <fullName evidence="1">Uncharacterized protein</fullName>
    </submittedName>
</protein>
<dbReference type="EMBL" id="QTSX02002144">
    <property type="protein sequence ID" value="KAJ9078573.1"/>
    <property type="molecule type" value="Genomic_DNA"/>
</dbReference>
<sequence length="469" mass="53964">MDIDLQKFLVRLTGKAKGNPQAWEKWATDLVTFGACQGISLGAPLAFVSAAYIVLWGKLNSNIELALAIWSSTEIIFYFYCRYLLLTLERPRPEQQFNNRCCLRVIDEVIEGSICPKTSIAGWFVPNLAQNISRDDVRFWFSWARYGKPLDELTPSERQEADLFVKRVEDKSGPCQSESRRDGPGDTVVTNLSPVATQHKPLVFYIVAYLIQGLGNCILFSMGFQRIHLQETNMNYWFYEPTSEAKDQAPIFFLHGIGLGLFPYIKQLYDLKTKHPKRIILAIELPYISMIPVSRPHSVDTTIQAIDTIFGNHNIKACSWLCHSFGTFVAAWLVTYRPHYFSQLSMVDPVCFASWESDLMHNFFHTKSTSLVQRITHYFLARDIFLAFSVQRFFYWHQSVMLPENITFPTTVFLCEHDFLINSKAVQAYLKRAKASHPSLPIRIRSFKGLTHGSFLLTRKYAAVFHQYV</sequence>
<name>A0ACC2TVJ4_9FUNG</name>
<evidence type="ECO:0000313" key="1">
    <source>
        <dbReference type="EMBL" id="KAJ9078573.1"/>
    </source>
</evidence>
<organism evidence="1 2">
    <name type="scientific">Entomophthora muscae</name>
    <dbReference type="NCBI Taxonomy" id="34485"/>
    <lineage>
        <taxon>Eukaryota</taxon>
        <taxon>Fungi</taxon>
        <taxon>Fungi incertae sedis</taxon>
        <taxon>Zoopagomycota</taxon>
        <taxon>Entomophthoromycotina</taxon>
        <taxon>Entomophthoromycetes</taxon>
        <taxon>Entomophthorales</taxon>
        <taxon>Entomophthoraceae</taxon>
        <taxon>Entomophthora</taxon>
    </lineage>
</organism>
<gene>
    <name evidence="1" type="ORF">DSO57_1005416</name>
</gene>
<evidence type="ECO:0000313" key="2">
    <source>
        <dbReference type="Proteomes" id="UP001165960"/>
    </source>
</evidence>
<keyword evidence="2" id="KW-1185">Reference proteome</keyword>
<accession>A0ACC2TVJ4</accession>
<dbReference type="Proteomes" id="UP001165960">
    <property type="component" value="Unassembled WGS sequence"/>
</dbReference>
<comment type="caution">
    <text evidence="1">The sequence shown here is derived from an EMBL/GenBank/DDBJ whole genome shotgun (WGS) entry which is preliminary data.</text>
</comment>
<proteinExistence type="predicted"/>
<reference evidence="1" key="1">
    <citation type="submission" date="2022-04" db="EMBL/GenBank/DDBJ databases">
        <title>Genome of the entomopathogenic fungus Entomophthora muscae.</title>
        <authorList>
            <person name="Elya C."/>
            <person name="Lovett B.R."/>
            <person name="Lee E."/>
            <person name="Macias A.M."/>
            <person name="Hajek A.E."/>
            <person name="De Bivort B.L."/>
            <person name="Kasson M.T."/>
            <person name="De Fine Licht H.H."/>
            <person name="Stajich J.E."/>
        </authorList>
    </citation>
    <scope>NUCLEOTIDE SEQUENCE</scope>
    <source>
        <strain evidence="1">Berkeley</strain>
    </source>
</reference>